<dbReference type="PANTHER" id="PTHR11645:SF65">
    <property type="entry name" value="HYPOTHETICAL PYRROLINE-5-CARBOXYLATE REDUCTASE (EUROFUNG)"/>
    <property type="match status" value="1"/>
</dbReference>
<feature type="binding site" evidence="2">
    <location>
        <begin position="84"/>
        <end position="87"/>
    </location>
    <ligand>
        <name>NADP(+)</name>
        <dbReference type="ChEBI" id="CHEBI:58349"/>
    </ligand>
</feature>
<dbReference type="EMBL" id="CAJVPG010000333">
    <property type="protein sequence ID" value="CAG8393780.1"/>
    <property type="molecule type" value="Genomic_DNA"/>
</dbReference>
<evidence type="ECO:0000313" key="6">
    <source>
        <dbReference type="Proteomes" id="UP001152649"/>
    </source>
</evidence>
<dbReference type="SUPFAM" id="SSF51735">
    <property type="entry name" value="NAD(P)-binding Rossmann-fold domains"/>
    <property type="match status" value="1"/>
</dbReference>
<comment type="caution">
    <text evidence="5">The sequence shown here is derived from an EMBL/GenBank/DDBJ whole genome shotgun (WGS) entry which is preliminary data.</text>
</comment>
<evidence type="ECO:0000256" key="2">
    <source>
        <dbReference type="PIRSR" id="PIRSR000193-1"/>
    </source>
</evidence>
<dbReference type="PIRSF" id="PIRSF000193">
    <property type="entry name" value="Pyrrol-5-carb_rd"/>
    <property type="match status" value="1"/>
</dbReference>
<evidence type="ECO:0000259" key="4">
    <source>
        <dbReference type="Pfam" id="PF14748"/>
    </source>
</evidence>
<evidence type="ECO:0008006" key="7">
    <source>
        <dbReference type="Google" id="ProtNLM"/>
    </source>
</evidence>
<dbReference type="InterPro" id="IPR036291">
    <property type="entry name" value="NAD(P)-bd_dom_sf"/>
</dbReference>
<evidence type="ECO:0000259" key="3">
    <source>
        <dbReference type="Pfam" id="PF03807"/>
    </source>
</evidence>
<dbReference type="Pfam" id="PF14748">
    <property type="entry name" value="P5CR_dimer"/>
    <property type="match status" value="1"/>
</dbReference>
<dbReference type="InterPro" id="IPR029036">
    <property type="entry name" value="P5CR_dimer"/>
</dbReference>
<dbReference type="GO" id="GO:0004735">
    <property type="term" value="F:pyrroline-5-carboxylate reductase activity"/>
    <property type="evidence" value="ECO:0007669"/>
    <property type="project" value="InterPro"/>
</dbReference>
<dbReference type="InterPro" id="IPR000304">
    <property type="entry name" value="Pyrroline-COOH_reductase"/>
</dbReference>
<organism evidence="5 6">
    <name type="scientific">Penicillium salamii</name>
    <dbReference type="NCBI Taxonomy" id="1612424"/>
    <lineage>
        <taxon>Eukaryota</taxon>
        <taxon>Fungi</taxon>
        <taxon>Dikarya</taxon>
        <taxon>Ascomycota</taxon>
        <taxon>Pezizomycotina</taxon>
        <taxon>Eurotiomycetes</taxon>
        <taxon>Eurotiomycetidae</taxon>
        <taxon>Eurotiales</taxon>
        <taxon>Aspergillaceae</taxon>
        <taxon>Penicillium</taxon>
    </lineage>
</organism>
<dbReference type="PANTHER" id="PTHR11645">
    <property type="entry name" value="PYRROLINE-5-CARBOXYLATE REDUCTASE"/>
    <property type="match status" value="1"/>
</dbReference>
<gene>
    <name evidence="5" type="ORF">PSALAMII_LOCUS7060</name>
</gene>
<dbReference type="Gene3D" id="3.40.50.720">
    <property type="entry name" value="NAD(P)-binding Rossmann-like Domain"/>
    <property type="match status" value="1"/>
</dbReference>
<proteinExistence type="inferred from homology"/>
<accession>A0A9W4JH97</accession>
<dbReference type="Pfam" id="PF03807">
    <property type="entry name" value="F420_oxidored"/>
    <property type="match status" value="1"/>
</dbReference>
<feature type="domain" description="Pyrroline-5-carboxylate reductase catalytic N-terminal" evidence="3">
    <location>
        <begin position="10"/>
        <end position="113"/>
    </location>
</feature>
<reference evidence="5" key="1">
    <citation type="submission" date="2021-07" db="EMBL/GenBank/DDBJ databases">
        <authorList>
            <person name="Branca A.L. A."/>
        </authorList>
    </citation>
    <scope>NUCLEOTIDE SEQUENCE</scope>
</reference>
<evidence type="ECO:0000256" key="1">
    <source>
        <dbReference type="ARBA" id="ARBA00005525"/>
    </source>
</evidence>
<evidence type="ECO:0000313" key="5">
    <source>
        <dbReference type="EMBL" id="CAG8393780.1"/>
    </source>
</evidence>
<dbReference type="Proteomes" id="UP001152649">
    <property type="component" value="Unassembled WGS sequence"/>
</dbReference>
<dbReference type="InterPro" id="IPR028939">
    <property type="entry name" value="P5C_Rdtase_cat_N"/>
</dbReference>
<name>A0A9W4JH97_9EURO</name>
<keyword evidence="6" id="KW-1185">Reference proteome</keyword>
<feature type="binding site" evidence="2">
    <location>
        <position position="71"/>
    </location>
    <ligand>
        <name>NADPH</name>
        <dbReference type="ChEBI" id="CHEBI:57783"/>
    </ligand>
</feature>
<sequence>MALAGRSLRLTFLGCGHIGGALLGAVLPSISRTNGPISNITIALNNKEAQARLQKSFHGRIETSNILCGNNLEAIKNADAVLFAFPPEKLQEVLAGDEMRESLKHKHIISILARTTRAEIAEIINGQDGTVSSTSDDLRIIRAMPTMGTEVHESATLIGKSSNLLEQEALELAVWIFSRVGKVFHVDHDYFETATGMSAFTNALITTAVQAISQQAVAEGVPKEHAIAITSQCIRGMASLMVSGKSSEQLQWSLSAPGSITGQAISRLKDSQLSSILESSLSAAISRAKNTNSS</sequence>
<feature type="domain" description="Pyrroline-5-carboxylate reductase dimerisation" evidence="4">
    <location>
        <begin position="190"/>
        <end position="290"/>
    </location>
</feature>
<keyword evidence="2" id="KW-0521">NADP</keyword>
<protein>
    <recommendedName>
        <fullName evidence="7">Pyrroline-5-carboxylate reductase</fullName>
    </recommendedName>
</protein>
<dbReference type="OrthoDB" id="10263291at2759"/>
<dbReference type="SUPFAM" id="SSF48179">
    <property type="entry name" value="6-phosphogluconate dehydrogenase C-terminal domain-like"/>
    <property type="match status" value="1"/>
</dbReference>
<dbReference type="InterPro" id="IPR008927">
    <property type="entry name" value="6-PGluconate_DH-like_C_sf"/>
</dbReference>
<comment type="similarity">
    <text evidence="1">Belongs to the pyrroline-5-carboxylate reductase family.</text>
</comment>
<dbReference type="GO" id="GO:0055129">
    <property type="term" value="P:L-proline biosynthetic process"/>
    <property type="evidence" value="ECO:0007669"/>
    <property type="project" value="TreeGrafter"/>
</dbReference>
<dbReference type="Gene3D" id="1.10.3730.10">
    <property type="entry name" value="ProC C-terminal domain-like"/>
    <property type="match status" value="1"/>
</dbReference>
<dbReference type="AlphaFoldDB" id="A0A9W4JH97"/>